<evidence type="ECO:0000256" key="2">
    <source>
        <dbReference type="ARBA" id="ARBA00022679"/>
    </source>
</evidence>
<evidence type="ECO:0000259" key="6">
    <source>
        <dbReference type="PROSITE" id="PS51686"/>
    </source>
</evidence>
<dbReference type="InterPro" id="IPR049560">
    <property type="entry name" value="MeTrfase_RsmB-F_NOP2_cat"/>
</dbReference>
<feature type="active site" description="Nucleophile" evidence="5">
    <location>
        <position position="342"/>
    </location>
</feature>
<dbReference type="PROSITE" id="PS51686">
    <property type="entry name" value="SAM_MT_RSMB_NOP"/>
    <property type="match status" value="1"/>
</dbReference>
<dbReference type="PANTHER" id="PTHR22807">
    <property type="entry name" value="NOP2 YEAST -RELATED NOL1/NOP2/FMU SUN DOMAIN-CONTAINING"/>
    <property type="match status" value="1"/>
</dbReference>
<dbReference type="InterPro" id="IPR029063">
    <property type="entry name" value="SAM-dependent_MTases_sf"/>
</dbReference>
<feature type="domain" description="SAM-dependent MTase RsmB/NOP-type" evidence="6">
    <location>
        <begin position="45"/>
        <end position="404"/>
    </location>
</feature>
<dbReference type="AlphaFoldDB" id="A0A976FR43"/>
<dbReference type="KEGG" id="blac:94345571"/>
<dbReference type="Proteomes" id="UP000294530">
    <property type="component" value="Unassembled WGS sequence"/>
</dbReference>
<keyword evidence="1 5" id="KW-0489">Methyltransferase</keyword>
<evidence type="ECO:0000256" key="1">
    <source>
        <dbReference type="ARBA" id="ARBA00022603"/>
    </source>
</evidence>
<keyword evidence="3 5" id="KW-0949">S-adenosyl-L-methionine</keyword>
<dbReference type="Pfam" id="PF01189">
    <property type="entry name" value="Methyltr_RsmB-F"/>
    <property type="match status" value="2"/>
</dbReference>
<dbReference type="GO" id="GO:0003723">
    <property type="term" value="F:RNA binding"/>
    <property type="evidence" value="ECO:0007669"/>
    <property type="project" value="UniProtKB-UniRule"/>
</dbReference>
<sequence length="405" mass="45563">MANDVTAWNDETVWESSGFMRFLADHQVDLTDLVNPLTKKTSLRFFRKGAFNFLLLKRLNCNANQETEKRCLQLIAANLIREISQRDPMCSLNTNPRAVAWLPGFYSLPASVPLARVDLYKEGQVYGIDISSGYAVALLNLQPGEHVLDLCCAPGAKLTLMADHLQLHGSVTGVDFSKSRLGACKQLVQKYKLFESHSEVLKWRCRLFYADGKTFSIGPKTETMNLKGVEIILDSQEIESRASKDRLRKRKNKSARAREAKHQTLLEWDSALYDKVLVDAECTHDGSIRHLQRLNTASKWKGYVRDHLNSCEIERILELQSRLIRNGFNLLRPGGTMVYSTCSLSVKQNEEIVSAFLQDEPLATLDPIVADKAVPCQEGRLPGTVRFTPSQNTSGLFIARICKAT</sequence>
<dbReference type="EMBL" id="SHOA02000015">
    <property type="protein sequence ID" value="TDH71525.1"/>
    <property type="molecule type" value="Genomic_DNA"/>
</dbReference>
<evidence type="ECO:0000313" key="8">
    <source>
        <dbReference type="Proteomes" id="UP000294530"/>
    </source>
</evidence>
<organism evidence="7 8">
    <name type="scientific">Bremia lactucae</name>
    <name type="common">Lettuce downy mildew</name>
    <dbReference type="NCBI Taxonomy" id="4779"/>
    <lineage>
        <taxon>Eukaryota</taxon>
        <taxon>Sar</taxon>
        <taxon>Stramenopiles</taxon>
        <taxon>Oomycota</taxon>
        <taxon>Peronosporomycetes</taxon>
        <taxon>Peronosporales</taxon>
        <taxon>Peronosporaceae</taxon>
        <taxon>Bremia</taxon>
    </lineage>
</organism>
<dbReference type="GO" id="GO:0001510">
    <property type="term" value="P:RNA methylation"/>
    <property type="evidence" value="ECO:0007669"/>
    <property type="project" value="InterPro"/>
</dbReference>
<evidence type="ECO:0000256" key="3">
    <source>
        <dbReference type="ARBA" id="ARBA00022691"/>
    </source>
</evidence>
<evidence type="ECO:0000256" key="4">
    <source>
        <dbReference type="ARBA" id="ARBA00022884"/>
    </source>
</evidence>
<evidence type="ECO:0000256" key="5">
    <source>
        <dbReference type="PROSITE-ProRule" id="PRU01023"/>
    </source>
</evidence>
<dbReference type="SUPFAM" id="SSF53335">
    <property type="entry name" value="S-adenosyl-L-methionine-dependent methyltransferases"/>
    <property type="match status" value="1"/>
</dbReference>
<proteinExistence type="inferred from homology"/>
<dbReference type="Gene3D" id="3.40.50.150">
    <property type="entry name" value="Vaccinia Virus protein VP39"/>
    <property type="match status" value="1"/>
</dbReference>
<dbReference type="RefSeq" id="XP_067821024.1">
    <property type="nucleotide sequence ID" value="XM_067959900.1"/>
</dbReference>
<dbReference type="InterPro" id="IPR001678">
    <property type="entry name" value="MeTrfase_RsmB-F_NOP2_dom"/>
</dbReference>
<dbReference type="PANTHER" id="PTHR22807:SF16">
    <property type="entry name" value="SAM-DEPENDENT MTASE RSMB_NOP-TYPE DOMAIN-CONTAINING PROTEIN"/>
    <property type="match status" value="1"/>
</dbReference>
<feature type="binding site" evidence="5">
    <location>
        <position position="279"/>
    </location>
    <ligand>
        <name>S-adenosyl-L-methionine</name>
        <dbReference type="ChEBI" id="CHEBI:59789"/>
    </ligand>
</feature>
<keyword evidence="4 5" id="KW-0694">RNA-binding</keyword>
<gene>
    <name evidence="7" type="ORF">CCR75_001799</name>
</gene>
<comment type="similarity">
    <text evidence="5">Belongs to the class I-like SAM-binding methyltransferase superfamily. RsmB/NOP family.</text>
</comment>
<comment type="caution">
    <text evidence="5">Lacks conserved residue(s) required for the propagation of feature annotation.</text>
</comment>
<keyword evidence="2 5" id="KW-0808">Transferase</keyword>
<reference evidence="7 8" key="1">
    <citation type="journal article" date="2021" name="Genome Biol.">
        <title>AFLAP: assembly-free linkage analysis pipeline using k-mers from genome sequencing data.</title>
        <authorList>
            <person name="Fletcher K."/>
            <person name="Zhang L."/>
            <person name="Gil J."/>
            <person name="Han R."/>
            <person name="Cavanaugh K."/>
            <person name="Michelmore R."/>
        </authorList>
    </citation>
    <scope>NUCLEOTIDE SEQUENCE [LARGE SCALE GENOMIC DNA]</scope>
    <source>
        <strain evidence="7 8">SF5</strain>
    </source>
</reference>
<dbReference type="InterPro" id="IPR023267">
    <property type="entry name" value="RCMT"/>
</dbReference>
<feature type="binding site" evidence="5">
    <location>
        <position position="175"/>
    </location>
    <ligand>
        <name>S-adenosyl-L-methionine</name>
        <dbReference type="ChEBI" id="CHEBI:59789"/>
    </ligand>
</feature>
<protein>
    <recommendedName>
        <fullName evidence="6">SAM-dependent MTase RsmB/NOP-type domain-containing protein</fullName>
    </recommendedName>
</protein>
<dbReference type="PRINTS" id="PR02008">
    <property type="entry name" value="RCMTFAMILY"/>
</dbReference>
<dbReference type="GeneID" id="94345571"/>
<dbReference type="GO" id="GO:0008173">
    <property type="term" value="F:RNA methyltransferase activity"/>
    <property type="evidence" value="ECO:0007669"/>
    <property type="project" value="InterPro"/>
</dbReference>
<accession>A0A976FR43</accession>
<evidence type="ECO:0000313" key="7">
    <source>
        <dbReference type="EMBL" id="TDH71525.1"/>
    </source>
</evidence>
<name>A0A976FR43_BRELC</name>
<feature type="binding site" evidence="5">
    <location>
        <position position="211"/>
    </location>
    <ligand>
        <name>S-adenosyl-L-methionine</name>
        <dbReference type="ChEBI" id="CHEBI:59789"/>
    </ligand>
</feature>
<dbReference type="CDD" id="cd02440">
    <property type="entry name" value="AdoMet_MTases"/>
    <property type="match status" value="1"/>
</dbReference>
<keyword evidence="8" id="KW-1185">Reference proteome</keyword>
<comment type="caution">
    <text evidence="7">The sequence shown here is derived from an EMBL/GenBank/DDBJ whole genome shotgun (WGS) entry which is preliminary data.</text>
</comment>
<dbReference type="OrthoDB" id="427002at2759"/>